<dbReference type="AlphaFoldDB" id="X1R6L2"/>
<sequence>VDIHGEYATALHDIATVFKVNPASREEGKRLYIPYWAMNFDELVNVTLGPLDDAQHGIVLEKVSSLKKEALSVFPCELITDKNLTVDTPVPFSIHKMWFDLHCNMHATYYQKKGKAQTREDWAL</sequence>
<gene>
    <name evidence="2" type="ORF">S06H3_64215</name>
</gene>
<organism evidence="2">
    <name type="scientific">marine sediment metagenome</name>
    <dbReference type="NCBI Taxonomy" id="412755"/>
    <lineage>
        <taxon>unclassified sequences</taxon>
        <taxon>metagenomes</taxon>
        <taxon>ecological metagenomes</taxon>
    </lineage>
</organism>
<accession>X1R6L2</accession>
<evidence type="ECO:0000259" key="1">
    <source>
        <dbReference type="Pfam" id="PF01935"/>
    </source>
</evidence>
<dbReference type="EMBL" id="BARV01042822">
    <property type="protein sequence ID" value="GAI51254.1"/>
    <property type="molecule type" value="Genomic_DNA"/>
</dbReference>
<name>X1R6L2_9ZZZZ</name>
<feature type="domain" description="Helicase HerA central" evidence="1">
    <location>
        <begin position="1"/>
        <end position="119"/>
    </location>
</feature>
<reference evidence="2" key="1">
    <citation type="journal article" date="2014" name="Front. Microbiol.">
        <title>High frequency of phylogenetically diverse reductive dehalogenase-homologous genes in deep subseafloor sedimentary metagenomes.</title>
        <authorList>
            <person name="Kawai M."/>
            <person name="Futagami T."/>
            <person name="Toyoda A."/>
            <person name="Takaki Y."/>
            <person name="Nishi S."/>
            <person name="Hori S."/>
            <person name="Arai W."/>
            <person name="Tsubouchi T."/>
            <person name="Morono Y."/>
            <person name="Uchiyama I."/>
            <person name="Ito T."/>
            <person name="Fujiyama A."/>
            <person name="Inagaki F."/>
            <person name="Takami H."/>
        </authorList>
    </citation>
    <scope>NUCLEOTIDE SEQUENCE</scope>
    <source>
        <strain evidence="2">Expedition CK06-06</strain>
    </source>
</reference>
<dbReference type="Pfam" id="PF01935">
    <property type="entry name" value="DUF87"/>
    <property type="match status" value="1"/>
</dbReference>
<feature type="non-terminal residue" evidence="2">
    <location>
        <position position="124"/>
    </location>
</feature>
<protein>
    <recommendedName>
        <fullName evidence="1">Helicase HerA central domain-containing protein</fullName>
    </recommendedName>
</protein>
<dbReference type="InterPro" id="IPR002789">
    <property type="entry name" value="HerA_central"/>
</dbReference>
<comment type="caution">
    <text evidence="2">The sequence shown here is derived from an EMBL/GenBank/DDBJ whole genome shotgun (WGS) entry which is preliminary data.</text>
</comment>
<evidence type="ECO:0000313" key="2">
    <source>
        <dbReference type="EMBL" id="GAI51254.1"/>
    </source>
</evidence>
<feature type="non-terminal residue" evidence="2">
    <location>
        <position position="1"/>
    </location>
</feature>
<proteinExistence type="predicted"/>